<protein>
    <submittedName>
        <fullName evidence="1">Uncharacterized protein</fullName>
    </submittedName>
</protein>
<dbReference type="OrthoDB" id="2361267at2"/>
<dbReference type="AlphaFoldDB" id="A0A1Z5H5M2"/>
<name>A0A1Z5H5M2_9LACO</name>
<evidence type="ECO:0000313" key="1">
    <source>
        <dbReference type="EMBL" id="GAT18445.1"/>
    </source>
</evidence>
<dbReference type="EMBL" id="BCMJ01000002">
    <property type="protein sequence ID" value="GAT18445.1"/>
    <property type="molecule type" value="Genomic_DNA"/>
</dbReference>
<reference evidence="1 2" key="1">
    <citation type="submission" date="2015-11" db="EMBL/GenBank/DDBJ databases">
        <title>Draft genome sequences of new species of the genus Lactobacillus isolated from orchardgrass silage.</title>
        <authorList>
            <person name="Tohno M."/>
            <person name="Tanizawa Y."/>
            <person name="Arita M."/>
        </authorList>
    </citation>
    <scope>NUCLEOTIDE SEQUENCE [LARGE SCALE GENOMIC DNA]</scope>
    <source>
        <strain evidence="1 2">IWT5</strain>
    </source>
</reference>
<proteinExistence type="predicted"/>
<organism evidence="1 2">
    <name type="scientific">Secundilactobacillus silagincola</name>
    <dbReference type="NCBI Taxonomy" id="1714681"/>
    <lineage>
        <taxon>Bacteria</taxon>
        <taxon>Bacillati</taxon>
        <taxon>Bacillota</taxon>
        <taxon>Bacilli</taxon>
        <taxon>Lactobacillales</taxon>
        <taxon>Lactobacillaceae</taxon>
        <taxon>Secundilactobacillus</taxon>
    </lineage>
</organism>
<dbReference type="RefSeq" id="WP_143466283.1">
    <property type="nucleotide sequence ID" value="NZ_BCMJ01000002.1"/>
</dbReference>
<gene>
    <name evidence="1" type="ORF">IWT5_00719</name>
</gene>
<keyword evidence="2" id="KW-1185">Reference proteome</keyword>
<dbReference type="Proteomes" id="UP000223370">
    <property type="component" value="Unassembled WGS sequence"/>
</dbReference>
<sequence>MNQLNPTELQAYLTANSQVEARFMERALPYLKDENLKRAPARRYNSTVVQRQADKLYGQFVEQVHGKIAQQLRGEQSQQAWLRLIEQNNLLEELEDSMSELSFGAEE</sequence>
<evidence type="ECO:0000313" key="2">
    <source>
        <dbReference type="Proteomes" id="UP000223370"/>
    </source>
</evidence>
<comment type="caution">
    <text evidence="1">The sequence shown here is derived from an EMBL/GenBank/DDBJ whole genome shotgun (WGS) entry which is preliminary data.</text>
</comment>
<accession>A0A1Z5H5M2</accession>